<dbReference type="PROSITE" id="PS51886">
    <property type="entry name" value="TLDC"/>
    <property type="match status" value="1"/>
</dbReference>
<dbReference type="InterPro" id="IPR006571">
    <property type="entry name" value="TLDc_dom"/>
</dbReference>
<keyword evidence="5" id="KW-0968">Cytoplasmic vesicle</keyword>
<dbReference type="GO" id="GO:0012505">
    <property type="term" value="C:endomembrane system"/>
    <property type="evidence" value="ECO:0007669"/>
    <property type="project" value="UniProtKB-SubCell"/>
</dbReference>
<accession>A0A5N5TBU2</accession>
<dbReference type="InterPro" id="IPR000195">
    <property type="entry name" value="Rab-GAP-TBC_dom"/>
</dbReference>
<dbReference type="EMBL" id="SEYY01004061">
    <property type="protein sequence ID" value="KAB7503972.1"/>
    <property type="molecule type" value="Genomic_DNA"/>
</dbReference>
<comment type="subcellular location">
    <subcellularLocation>
        <location evidence="1">Cytoplasmic vesicle membrane</location>
    </subcellularLocation>
    <subcellularLocation>
        <location evidence="2">Endomembrane system</location>
        <topology evidence="2">Peripheral membrane protein</topology>
    </subcellularLocation>
    <subcellularLocation>
        <location evidence="6">Synapse</location>
    </subcellularLocation>
</comment>
<dbReference type="SMART" id="SM00164">
    <property type="entry name" value="TBC"/>
    <property type="match status" value="1"/>
</dbReference>
<keyword evidence="3" id="KW-0770">Synapse</keyword>
<comment type="caution">
    <text evidence="10">The sequence shown here is derived from an EMBL/GenBank/DDBJ whole genome shotgun (WGS) entry which is preliminary data.</text>
</comment>
<feature type="domain" description="Rab-GAP TBC" evidence="8">
    <location>
        <begin position="267"/>
        <end position="457"/>
    </location>
</feature>
<dbReference type="InterPro" id="IPR035969">
    <property type="entry name" value="Rab-GAP_TBC_sf"/>
</dbReference>
<gene>
    <name evidence="10" type="ORF">Anas_10183</name>
</gene>
<dbReference type="PANTHER" id="PTHR23354:SF122">
    <property type="entry name" value="GTPASE-ACTIVATING PROTEIN SKYWALKER"/>
    <property type="match status" value="1"/>
</dbReference>
<evidence type="ECO:0000256" key="6">
    <source>
        <dbReference type="ARBA" id="ARBA00034103"/>
    </source>
</evidence>
<evidence type="ECO:0000313" key="11">
    <source>
        <dbReference type="Proteomes" id="UP000326759"/>
    </source>
</evidence>
<evidence type="ECO:0000256" key="2">
    <source>
        <dbReference type="ARBA" id="ARBA00004184"/>
    </source>
</evidence>
<evidence type="ECO:0000256" key="5">
    <source>
        <dbReference type="ARBA" id="ARBA00023329"/>
    </source>
</evidence>
<proteinExistence type="predicted"/>
<dbReference type="PANTHER" id="PTHR23354">
    <property type="entry name" value="NUCLEOLAR PROTEIN 7/ESTROGEN RECEPTOR COACTIVATOR-RELATED"/>
    <property type="match status" value="1"/>
</dbReference>
<dbReference type="OrthoDB" id="10065050at2759"/>
<dbReference type="Proteomes" id="UP000326759">
    <property type="component" value="Unassembled WGS sequence"/>
</dbReference>
<protein>
    <submittedName>
        <fullName evidence="10">TBC1 domain family member 24</fullName>
    </submittedName>
</protein>
<dbReference type="PROSITE" id="PS50086">
    <property type="entry name" value="TBC_RABGAP"/>
    <property type="match status" value="1"/>
</dbReference>
<evidence type="ECO:0000256" key="4">
    <source>
        <dbReference type="ARBA" id="ARBA00023136"/>
    </source>
</evidence>
<evidence type="ECO:0000313" key="10">
    <source>
        <dbReference type="EMBL" id="KAB7503972.1"/>
    </source>
</evidence>
<evidence type="ECO:0000256" key="3">
    <source>
        <dbReference type="ARBA" id="ARBA00023018"/>
    </source>
</evidence>
<keyword evidence="4" id="KW-0472">Membrane</keyword>
<organism evidence="10 11">
    <name type="scientific">Armadillidium nasatum</name>
    <dbReference type="NCBI Taxonomy" id="96803"/>
    <lineage>
        <taxon>Eukaryota</taxon>
        <taxon>Metazoa</taxon>
        <taxon>Ecdysozoa</taxon>
        <taxon>Arthropoda</taxon>
        <taxon>Crustacea</taxon>
        <taxon>Multicrustacea</taxon>
        <taxon>Malacostraca</taxon>
        <taxon>Eumalacostraca</taxon>
        <taxon>Peracarida</taxon>
        <taxon>Isopoda</taxon>
        <taxon>Oniscidea</taxon>
        <taxon>Crinocheta</taxon>
        <taxon>Armadillidiidae</taxon>
        <taxon>Armadillidium</taxon>
    </lineage>
</organism>
<dbReference type="GO" id="GO:0030659">
    <property type="term" value="C:cytoplasmic vesicle membrane"/>
    <property type="evidence" value="ECO:0007669"/>
    <property type="project" value="UniProtKB-SubCell"/>
</dbReference>
<feature type="domain" description="TLDc" evidence="9">
    <location>
        <begin position="549"/>
        <end position="758"/>
    </location>
</feature>
<dbReference type="Pfam" id="PF00566">
    <property type="entry name" value="RabGAP-TBC"/>
    <property type="match status" value="1"/>
</dbReference>
<feature type="region of interest" description="Disordered" evidence="7">
    <location>
        <begin position="558"/>
        <end position="585"/>
    </location>
</feature>
<evidence type="ECO:0000259" key="8">
    <source>
        <dbReference type="PROSITE" id="PS50086"/>
    </source>
</evidence>
<sequence length="761" mass="86118">MLTYDCIANIYALAFAATQCSSSRHNDAIAVDRHRPRLAAERRKKPSVSTKSSRRCKVSTTPSGKEDNLPLPSGQKFERSPSVDESYYSQEESFISEDEIDHNKSYVSDDDDDVEDYEFQDTYDDFKTPGAEFCNNNNDINLNFNNLRKSSDQSLIGYPVEAFPPSLIKWPLNNGIKSKRLSDIRKQVKHLSNTIKMTIDSDDEHSLKGKARMNPAPFSSHVDMNELKVAPLTSSTTQWPSIEEVESILNSGKIKETKALLRNSNWGMDHIVRKQLWKSLVQHITNETFVDLYYWETVQQIYGTKEISECNVVLPAFVDHKYVSTYGLSTEGIKACERIITVIAYNYPAITYAPLIYPITAIFMHYFEEPDVYNCLAALVSKGSGYIPQTKLLHETMWRTVEILAKKHVRGSFSLLGKFGTTPEQIKEGFQTWTWWMMAKLPLPHLIRIIDCFLFEGSKVLLRVSLGLFHLFMKQVSRDANTAATLTTKGMSEGMALYCTNLSVSPSKLLKTAFGIRALSKNEIKKIASQTEALVKSDPNLGSSSGVASMVRSASLENLPTSESQDNIQTTSNTMDIKEGSSSAARSRAIENCPVKHIDSKVISMKELLTIWSWIPMRMTMNSPKLVYTTQEHGSSLRNFFFAWSQRKHRDEYGHKQTYFGTGETFLFTLKPEVKKYEWVGITQQKENRELSSVAHQSELFLHADTDMISIGGGNGHGLMLDYELQFGKTERCDTFNNLPLCSTPDFEIKVVEVFSLGKVF</sequence>
<dbReference type="AlphaFoldDB" id="A0A5N5TBU2"/>
<evidence type="ECO:0000256" key="7">
    <source>
        <dbReference type="SAM" id="MobiDB-lite"/>
    </source>
</evidence>
<feature type="compositionally biased region" description="Basic residues" evidence="7">
    <location>
        <begin position="42"/>
        <end position="57"/>
    </location>
</feature>
<feature type="region of interest" description="Disordered" evidence="7">
    <location>
        <begin position="31"/>
        <end position="83"/>
    </location>
</feature>
<evidence type="ECO:0000256" key="1">
    <source>
        <dbReference type="ARBA" id="ARBA00004156"/>
    </source>
</evidence>
<dbReference type="GO" id="GO:0045202">
    <property type="term" value="C:synapse"/>
    <property type="evidence" value="ECO:0007669"/>
    <property type="project" value="UniProtKB-SubCell"/>
</dbReference>
<evidence type="ECO:0000259" key="9">
    <source>
        <dbReference type="PROSITE" id="PS51886"/>
    </source>
</evidence>
<name>A0A5N5TBU2_9CRUS</name>
<dbReference type="SMART" id="SM00584">
    <property type="entry name" value="TLDc"/>
    <property type="match status" value="1"/>
</dbReference>
<dbReference type="Pfam" id="PF07534">
    <property type="entry name" value="TLD"/>
    <property type="match status" value="1"/>
</dbReference>
<reference evidence="10 11" key="1">
    <citation type="journal article" date="2019" name="PLoS Biol.">
        <title>Sex chromosomes control vertical transmission of feminizing Wolbachia symbionts in an isopod.</title>
        <authorList>
            <person name="Becking T."/>
            <person name="Chebbi M.A."/>
            <person name="Giraud I."/>
            <person name="Moumen B."/>
            <person name="Laverre T."/>
            <person name="Caubet Y."/>
            <person name="Peccoud J."/>
            <person name="Gilbert C."/>
            <person name="Cordaux R."/>
        </authorList>
    </citation>
    <scope>NUCLEOTIDE SEQUENCE [LARGE SCALE GENOMIC DNA]</scope>
    <source>
        <strain evidence="10">ANa2</strain>
        <tissue evidence="10">Whole body excluding digestive tract and cuticle</tissue>
    </source>
</reference>
<feature type="compositionally biased region" description="Basic and acidic residues" evidence="7">
    <location>
        <begin position="31"/>
        <end position="41"/>
    </location>
</feature>
<dbReference type="SUPFAM" id="SSF47923">
    <property type="entry name" value="Ypt/Rab-GAP domain of gyp1p"/>
    <property type="match status" value="1"/>
</dbReference>
<dbReference type="Gene3D" id="1.10.472.80">
    <property type="entry name" value="Ypt/Rab-GAP domain of gyp1p, domain 3"/>
    <property type="match status" value="1"/>
</dbReference>
<keyword evidence="11" id="KW-1185">Reference proteome</keyword>